<dbReference type="OMA" id="ILWAFKT"/>
<dbReference type="InParanoid" id="A0A1Y2LIW9"/>
<gene>
    <name evidence="2" type="ORF">B5807_11516</name>
</gene>
<evidence type="ECO:0000313" key="2">
    <source>
        <dbReference type="EMBL" id="OSS43690.1"/>
    </source>
</evidence>
<dbReference type="AlphaFoldDB" id="A0A1Y2LIW9"/>
<proteinExistence type="predicted"/>
<evidence type="ECO:0000313" key="3">
    <source>
        <dbReference type="Proteomes" id="UP000193240"/>
    </source>
</evidence>
<feature type="compositionally biased region" description="Polar residues" evidence="1">
    <location>
        <begin position="226"/>
        <end position="243"/>
    </location>
</feature>
<dbReference type="Proteomes" id="UP000193240">
    <property type="component" value="Unassembled WGS sequence"/>
</dbReference>
<sequence length="465" mass="51539">MSQHTSGTSLAPLRYHSTYLAPIFDSGGSFQHFDKRVDIVHVQNGYWKFPTVEDERRAYELGLNNPEAILIAQDVGDGTYDSIMLRWVPGELDPINKPSVGSAAVHLETIYNERRMLGKTLSFRGQVPLYPISSDPRLLKYRLTRYGIQKGALHHNTLLSSSVRSSLQVPPTPSATPEESIWNSSDRAFGSASSVLQDNRPSQAEDTPVSISQSHSKLVLSYSKPPVQSSASTRTTRLPNTDGDTAAVEDARRSITSRNFHPEAFLPSPIPNEHTPLKFSSNSESTRHFDIDWEGDQNTSIETGKLGDEDAAAIQRAGDWLTEAPVDDDLGPALTDVEQIRTYEARVAALPCMECGCIDSHAPECCIAKATPSMFRPVGELGSTEIRVLAEATERFDPAPWTTHHVYPTEEVEEESIETQIRGMAEIIRGFDDYAEDPDLHMLDDHNMVLLWALKGCGEVHVLRD</sequence>
<keyword evidence="3" id="KW-1185">Reference proteome</keyword>
<protein>
    <submittedName>
        <fullName evidence="2">Uncharacterized protein</fullName>
    </submittedName>
</protein>
<feature type="compositionally biased region" description="Polar residues" evidence="1">
    <location>
        <begin position="175"/>
        <end position="216"/>
    </location>
</feature>
<accession>A0A1Y2LIW9</accession>
<dbReference type="EMBL" id="KZ107862">
    <property type="protein sequence ID" value="OSS43690.1"/>
    <property type="molecule type" value="Genomic_DNA"/>
</dbReference>
<feature type="region of interest" description="Disordered" evidence="1">
    <location>
        <begin position="162"/>
        <end position="245"/>
    </location>
</feature>
<evidence type="ECO:0000256" key="1">
    <source>
        <dbReference type="SAM" id="MobiDB-lite"/>
    </source>
</evidence>
<organism evidence="2 3">
    <name type="scientific">Epicoccum nigrum</name>
    <name type="common">Soil fungus</name>
    <name type="synonym">Epicoccum purpurascens</name>
    <dbReference type="NCBI Taxonomy" id="105696"/>
    <lineage>
        <taxon>Eukaryota</taxon>
        <taxon>Fungi</taxon>
        <taxon>Dikarya</taxon>
        <taxon>Ascomycota</taxon>
        <taxon>Pezizomycotina</taxon>
        <taxon>Dothideomycetes</taxon>
        <taxon>Pleosporomycetidae</taxon>
        <taxon>Pleosporales</taxon>
        <taxon>Pleosporineae</taxon>
        <taxon>Didymellaceae</taxon>
        <taxon>Epicoccum</taxon>
    </lineage>
</organism>
<reference evidence="2 3" key="1">
    <citation type="journal article" date="2017" name="Genome Announc.">
        <title>Genome sequence of the saprophytic ascomycete Epicoccum nigrum ICMP 19927 strain isolated from New Zealand.</title>
        <authorList>
            <person name="Fokin M."/>
            <person name="Fleetwood D."/>
            <person name="Weir B.S."/>
            <person name="Villas-Boas S.G."/>
        </authorList>
    </citation>
    <scope>NUCLEOTIDE SEQUENCE [LARGE SCALE GENOMIC DNA]</scope>
    <source>
        <strain evidence="2 3">ICMP 19927</strain>
    </source>
</reference>
<name>A0A1Y2LIW9_EPING</name>